<evidence type="ECO:0000313" key="9">
    <source>
        <dbReference type="Proteomes" id="UP000037923"/>
    </source>
</evidence>
<evidence type="ECO:0000259" key="7">
    <source>
        <dbReference type="SMART" id="SM00014"/>
    </source>
</evidence>
<evidence type="ECO:0000256" key="6">
    <source>
        <dbReference type="SAM" id="MobiDB-lite"/>
    </source>
</evidence>
<dbReference type="GO" id="GO:0006644">
    <property type="term" value="P:phospholipid metabolic process"/>
    <property type="evidence" value="ECO:0007669"/>
    <property type="project" value="InterPro"/>
</dbReference>
<proteinExistence type="inferred from homology"/>
<evidence type="ECO:0000313" key="8">
    <source>
        <dbReference type="EMBL" id="KPA78500.1"/>
    </source>
</evidence>
<keyword evidence="3" id="KW-0812">Transmembrane</keyword>
<evidence type="ECO:0000256" key="2">
    <source>
        <dbReference type="ARBA" id="ARBA00008816"/>
    </source>
</evidence>
<dbReference type="Gene3D" id="1.20.144.10">
    <property type="entry name" value="Phosphatidic acid phosphatase type 2/haloperoxidase"/>
    <property type="match status" value="1"/>
</dbReference>
<comment type="similarity">
    <text evidence="2">Belongs to the PA-phosphatase related phosphoesterase family.</text>
</comment>
<dbReference type="GO" id="GO:0016020">
    <property type="term" value="C:membrane"/>
    <property type="evidence" value="ECO:0007669"/>
    <property type="project" value="UniProtKB-SubCell"/>
</dbReference>
<evidence type="ECO:0000256" key="5">
    <source>
        <dbReference type="ARBA" id="ARBA00023136"/>
    </source>
</evidence>
<feature type="compositionally biased region" description="Low complexity" evidence="6">
    <location>
        <begin position="261"/>
        <end position="271"/>
    </location>
</feature>
<feature type="domain" description="Phosphatidic acid phosphatase type 2/haloperoxidase" evidence="7">
    <location>
        <begin position="303"/>
        <end position="440"/>
    </location>
</feature>
<dbReference type="PANTHER" id="PTHR10165:SF35">
    <property type="entry name" value="RE23632P"/>
    <property type="match status" value="1"/>
</dbReference>
<dbReference type="SUPFAM" id="SSF48317">
    <property type="entry name" value="Acid phosphatase/Vanadium-dependent haloperoxidase"/>
    <property type="match status" value="1"/>
</dbReference>
<dbReference type="CDD" id="cd03390">
    <property type="entry name" value="PAP2_containing_1_like"/>
    <property type="match status" value="1"/>
</dbReference>
<dbReference type="InterPro" id="IPR036938">
    <property type="entry name" value="PAP2/HPO_sf"/>
</dbReference>
<dbReference type="AlphaFoldDB" id="A0A0M9FY43"/>
<evidence type="ECO:0000256" key="3">
    <source>
        <dbReference type="ARBA" id="ARBA00022692"/>
    </source>
</evidence>
<keyword evidence="9" id="KW-1185">Reference proteome</keyword>
<comment type="caution">
    <text evidence="8">The sequence shown here is derived from an EMBL/GenBank/DDBJ whole genome shotgun (WGS) entry which is preliminary data.</text>
</comment>
<evidence type="ECO:0000256" key="1">
    <source>
        <dbReference type="ARBA" id="ARBA00004141"/>
    </source>
</evidence>
<sequence length="461" mass="50073">MGECILDQIIGVIVFFRLQDYFLCLVCGLAALGVSKVRPHCRPFSWSDRTIDFPYGGTGTFPSWTLPIISVVPGVAYVVGEAVRHLWWERWQAARSRGGGSGVSSHEMSHLRASDVRRRGVRRGVAEEGRYRMASGRSKDIDEEEDARVGSPRRGQPPPPFTSIEVVKVEASATARNADPYAYEREEEEEAGVPPAPKADSQVASPRTATTSPVMKGAASPTLTGRFTGSPPSPSHPPSSASPQGRGNRAETTAYGSHLTSSSNDRSSPASPLRQRNGNEAGTRFAVPLTAPWQRFLTHAHMWVLTQAFAVTFAMLVVDAVKVYAGRLRPDFLSRLRREGYTAGSVEVDWCAVGRGGRVSFPSGHSAISFAAFVPFSFYVLHTLRVFHRSGASLWRVVVGLLPQILPITVAVSRTRDYRHNFDDILAGSLIGIASALIALGANLVVNGKTGQLIPRLPTRE</sequence>
<dbReference type="PANTHER" id="PTHR10165">
    <property type="entry name" value="LIPID PHOSPHATE PHOSPHATASE"/>
    <property type="match status" value="1"/>
</dbReference>
<organism evidence="8 9">
    <name type="scientific">Leptomonas pyrrhocoris</name>
    <name type="common">Firebug parasite</name>
    <dbReference type="NCBI Taxonomy" id="157538"/>
    <lineage>
        <taxon>Eukaryota</taxon>
        <taxon>Discoba</taxon>
        <taxon>Euglenozoa</taxon>
        <taxon>Kinetoplastea</taxon>
        <taxon>Metakinetoplastina</taxon>
        <taxon>Trypanosomatida</taxon>
        <taxon>Trypanosomatidae</taxon>
        <taxon>Leishmaniinae</taxon>
        <taxon>Leptomonas</taxon>
    </lineage>
</organism>
<keyword evidence="4" id="KW-1133">Transmembrane helix</keyword>
<gene>
    <name evidence="8" type="ORF">ABB37_06113</name>
</gene>
<dbReference type="GO" id="GO:0046839">
    <property type="term" value="P:phospholipid dephosphorylation"/>
    <property type="evidence" value="ECO:0007669"/>
    <property type="project" value="TreeGrafter"/>
</dbReference>
<feature type="compositionally biased region" description="Polar residues" evidence="6">
    <location>
        <begin position="202"/>
        <end position="213"/>
    </location>
</feature>
<evidence type="ECO:0000256" key="4">
    <source>
        <dbReference type="ARBA" id="ARBA00022989"/>
    </source>
</evidence>
<dbReference type="VEuPathDB" id="TriTrypDB:LpyrH10_13_0580"/>
<dbReference type="Proteomes" id="UP000037923">
    <property type="component" value="Unassembled WGS sequence"/>
</dbReference>
<accession>A0A0M9FY43</accession>
<dbReference type="RefSeq" id="XP_015656939.1">
    <property type="nucleotide sequence ID" value="XM_015804365.1"/>
</dbReference>
<dbReference type="EMBL" id="LGTL01000013">
    <property type="protein sequence ID" value="KPA78500.1"/>
    <property type="molecule type" value="Genomic_DNA"/>
</dbReference>
<dbReference type="InterPro" id="IPR000326">
    <property type="entry name" value="PAP2/HPO"/>
</dbReference>
<feature type="region of interest" description="Disordered" evidence="6">
    <location>
        <begin position="97"/>
        <end position="281"/>
    </location>
</feature>
<dbReference type="GeneID" id="26906402"/>
<dbReference type="InterPro" id="IPR043216">
    <property type="entry name" value="PAP-like"/>
</dbReference>
<protein>
    <submittedName>
        <fullName evidence="8">Putative Phosphatidic acid phosphatase</fullName>
    </submittedName>
</protein>
<comment type="subcellular location">
    <subcellularLocation>
        <location evidence="1">Membrane</location>
        <topology evidence="1">Multi-pass membrane protein</topology>
    </subcellularLocation>
</comment>
<dbReference type="OrthoDB" id="10030083at2759"/>
<dbReference type="OMA" id="VSLWRIF"/>
<keyword evidence="5" id="KW-0472">Membrane</keyword>
<name>A0A0M9FY43_LEPPY</name>
<reference evidence="8 9" key="1">
    <citation type="submission" date="2015-07" db="EMBL/GenBank/DDBJ databases">
        <title>High-quality genome of monoxenous trypanosomatid Leptomonas pyrrhocoris.</title>
        <authorList>
            <person name="Flegontov P."/>
            <person name="Butenko A."/>
            <person name="Firsov S."/>
            <person name="Vlcek C."/>
            <person name="Logacheva M.D."/>
            <person name="Field M."/>
            <person name="Filatov D."/>
            <person name="Flegontova O."/>
            <person name="Gerasimov E."/>
            <person name="Jackson A.P."/>
            <person name="Kelly S."/>
            <person name="Opperdoes F."/>
            <person name="O'Reilly A."/>
            <person name="Votypka J."/>
            <person name="Yurchenko V."/>
            <person name="Lukes J."/>
        </authorList>
    </citation>
    <scope>NUCLEOTIDE SEQUENCE [LARGE SCALE GENOMIC DNA]</scope>
    <source>
        <strain evidence="8">H10</strain>
    </source>
</reference>
<dbReference type="GO" id="GO:0008195">
    <property type="term" value="F:phosphatidate phosphatase activity"/>
    <property type="evidence" value="ECO:0007669"/>
    <property type="project" value="TreeGrafter"/>
</dbReference>
<feature type="compositionally biased region" description="Basic and acidic residues" evidence="6">
    <location>
        <begin position="107"/>
        <end position="131"/>
    </location>
</feature>
<dbReference type="SMART" id="SM00014">
    <property type="entry name" value="acidPPc"/>
    <property type="match status" value="1"/>
</dbReference>
<feature type="compositionally biased region" description="Polar residues" evidence="6">
    <location>
        <begin position="250"/>
        <end position="260"/>
    </location>
</feature>
<dbReference type="Pfam" id="PF01569">
    <property type="entry name" value="PAP2"/>
    <property type="match status" value="1"/>
</dbReference>